<organism evidence="1 2">
    <name type="scientific">Gigaspora margarita</name>
    <dbReference type="NCBI Taxonomy" id="4874"/>
    <lineage>
        <taxon>Eukaryota</taxon>
        <taxon>Fungi</taxon>
        <taxon>Fungi incertae sedis</taxon>
        <taxon>Mucoromycota</taxon>
        <taxon>Glomeromycotina</taxon>
        <taxon>Glomeromycetes</taxon>
        <taxon>Diversisporales</taxon>
        <taxon>Gigasporaceae</taxon>
        <taxon>Gigaspora</taxon>
    </lineage>
</organism>
<name>A0ABN7WUF2_GIGMA</name>
<evidence type="ECO:0000313" key="2">
    <source>
        <dbReference type="Proteomes" id="UP000789901"/>
    </source>
</evidence>
<reference evidence="1 2" key="1">
    <citation type="submission" date="2021-06" db="EMBL/GenBank/DDBJ databases">
        <authorList>
            <person name="Kallberg Y."/>
            <person name="Tangrot J."/>
            <person name="Rosling A."/>
        </authorList>
    </citation>
    <scope>NUCLEOTIDE SEQUENCE [LARGE SCALE GENOMIC DNA]</scope>
    <source>
        <strain evidence="1 2">120-4 pot B 10/14</strain>
    </source>
</reference>
<comment type="caution">
    <text evidence="1">The sequence shown here is derived from an EMBL/GenBank/DDBJ whole genome shotgun (WGS) entry which is preliminary data.</text>
</comment>
<protein>
    <submittedName>
        <fullName evidence="1">36655_t:CDS:1</fullName>
    </submittedName>
</protein>
<gene>
    <name evidence="1" type="ORF">GMARGA_LOCUS34802</name>
</gene>
<evidence type="ECO:0000313" key="1">
    <source>
        <dbReference type="EMBL" id="CAG8840205.1"/>
    </source>
</evidence>
<keyword evidence="2" id="KW-1185">Reference proteome</keyword>
<accession>A0ABN7WUF2</accession>
<proteinExistence type="predicted"/>
<dbReference type="EMBL" id="CAJVQB010062332">
    <property type="protein sequence ID" value="CAG8840205.1"/>
    <property type="molecule type" value="Genomic_DNA"/>
</dbReference>
<feature type="non-terminal residue" evidence="1">
    <location>
        <position position="1"/>
    </location>
</feature>
<sequence>MPFANKETHDNTIKEYRLQLYQLMNVQLPTSNEHAISSSTKNFSSNNMFKELIFGSAQRLQKLMDELDFYLDLR</sequence>
<dbReference type="Proteomes" id="UP000789901">
    <property type="component" value="Unassembled WGS sequence"/>
</dbReference>